<organism evidence="1 2">
    <name type="scientific">Halomicrobium zhouii</name>
    <dbReference type="NCBI Taxonomy" id="767519"/>
    <lineage>
        <taxon>Archaea</taxon>
        <taxon>Methanobacteriati</taxon>
        <taxon>Methanobacteriota</taxon>
        <taxon>Stenosarchaea group</taxon>
        <taxon>Halobacteria</taxon>
        <taxon>Halobacteriales</taxon>
        <taxon>Haloarculaceae</taxon>
        <taxon>Halomicrobium</taxon>
    </lineage>
</organism>
<name>A0A1I6M562_9EURY</name>
<dbReference type="Proteomes" id="UP000199062">
    <property type="component" value="Unassembled WGS sequence"/>
</dbReference>
<evidence type="ECO:0000313" key="2">
    <source>
        <dbReference type="Proteomes" id="UP000199062"/>
    </source>
</evidence>
<dbReference type="PANTHER" id="PTHR39324:SF1">
    <property type="entry name" value="CALCIUM DODECIN"/>
    <property type="match status" value="1"/>
</dbReference>
<dbReference type="OrthoDB" id="187186at2157"/>
<dbReference type="SUPFAM" id="SSF89807">
    <property type="entry name" value="Dodecin-like"/>
    <property type="match status" value="1"/>
</dbReference>
<dbReference type="RefSeq" id="WP_089818676.1">
    <property type="nucleotide sequence ID" value="NZ_FOZK01000004.1"/>
</dbReference>
<accession>A0A1I6M562</accession>
<dbReference type="InterPro" id="IPR009923">
    <property type="entry name" value="Dodecin"/>
</dbReference>
<keyword evidence="2" id="KW-1185">Reference proteome</keyword>
<dbReference type="STRING" id="767519.SAMN05216559_3811"/>
<sequence length="72" mass="7888">MTAVKVVKVLGTSAESWDDAADEAVREASKTIDDIRGVEVEDQTAKVEDGEVTEYRATVEVAFPVHEEQHAQ</sequence>
<dbReference type="Pfam" id="PF07311">
    <property type="entry name" value="Dodecin"/>
    <property type="match status" value="1"/>
</dbReference>
<dbReference type="Gene3D" id="3.30.1660.10">
    <property type="entry name" value="Flavin-binding protein dodecin"/>
    <property type="match status" value="1"/>
</dbReference>
<evidence type="ECO:0000313" key="1">
    <source>
        <dbReference type="EMBL" id="SFS10809.1"/>
    </source>
</evidence>
<dbReference type="AlphaFoldDB" id="A0A1I6M562"/>
<protein>
    <recommendedName>
        <fullName evidence="3">Dodecin domain-containing protein</fullName>
    </recommendedName>
</protein>
<proteinExistence type="predicted"/>
<dbReference type="InterPro" id="IPR036694">
    <property type="entry name" value="Dodecin-like_sf"/>
</dbReference>
<dbReference type="InterPro" id="IPR025543">
    <property type="entry name" value="Dodecin-like"/>
</dbReference>
<evidence type="ECO:0008006" key="3">
    <source>
        <dbReference type="Google" id="ProtNLM"/>
    </source>
</evidence>
<dbReference type="PANTHER" id="PTHR39324">
    <property type="entry name" value="CALCIUM DODECIN"/>
    <property type="match status" value="1"/>
</dbReference>
<gene>
    <name evidence="1" type="ORF">SAMN05216559_3811</name>
</gene>
<dbReference type="EMBL" id="FOZK01000004">
    <property type="protein sequence ID" value="SFS10809.1"/>
    <property type="molecule type" value="Genomic_DNA"/>
</dbReference>
<reference evidence="1 2" key="1">
    <citation type="submission" date="2016-10" db="EMBL/GenBank/DDBJ databases">
        <authorList>
            <person name="de Groot N.N."/>
        </authorList>
    </citation>
    <scope>NUCLEOTIDE SEQUENCE [LARGE SCALE GENOMIC DNA]</scope>
    <source>
        <strain evidence="1 2">CGMCC 1.10457</strain>
    </source>
</reference>